<dbReference type="InterPro" id="IPR054502">
    <property type="entry name" value="bHLH-TF_ACT-like_plant"/>
</dbReference>
<dbReference type="CDD" id="cd11443">
    <property type="entry name" value="bHLH_AtAMS_like"/>
    <property type="match status" value="1"/>
</dbReference>
<reference evidence="8" key="3">
    <citation type="submission" date="2017-12" db="EMBL/GenBank/DDBJ databases">
        <title>WGS assembly of Marchantia polymorpha.</title>
        <authorList>
            <person name="Bowman J.L."/>
            <person name="Kohchi T."/>
            <person name="Yamato K.T."/>
            <person name="Jenkins J."/>
            <person name="Shu S."/>
            <person name="Ishizaki K."/>
            <person name="Yamaoka S."/>
            <person name="Nishihama R."/>
            <person name="Nakamura Y."/>
            <person name="Berger F."/>
            <person name="Adam C."/>
            <person name="Aki S.S."/>
            <person name="Althoff F."/>
            <person name="Araki T."/>
            <person name="Arteaga-Vazquez M.A."/>
            <person name="Balasubrmanian S."/>
            <person name="Bauer D."/>
            <person name="Boehm C.R."/>
            <person name="Briginshaw L."/>
            <person name="Caballero-Perez J."/>
            <person name="Catarino B."/>
            <person name="Chen F."/>
            <person name="Chiyoda S."/>
            <person name="Chovatia M."/>
            <person name="Davies K.M."/>
            <person name="Delmans M."/>
            <person name="Demura T."/>
            <person name="Dierschke T."/>
            <person name="Dolan L."/>
            <person name="Dorantes-Acosta A.E."/>
            <person name="Eklund D.M."/>
            <person name="Florent S.N."/>
            <person name="Flores-Sandoval E."/>
            <person name="Fujiyama A."/>
            <person name="Fukuzawa H."/>
            <person name="Galik B."/>
            <person name="Grimanelli D."/>
            <person name="Grimwood J."/>
            <person name="Grossniklaus U."/>
            <person name="Hamada T."/>
            <person name="Haseloff J."/>
            <person name="Hetherington A.J."/>
            <person name="Higo A."/>
            <person name="Hirakawa Y."/>
            <person name="Hundley H.N."/>
            <person name="Ikeda Y."/>
            <person name="Inoue K."/>
            <person name="Inoue S."/>
            <person name="Ishida S."/>
            <person name="Jia Q."/>
            <person name="Kakita M."/>
            <person name="Kanazawa T."/>
            <person name="Kawai Y."/>
            <person name="Kawashima T."/>
            <person name="Kennedy M."/>
            <person name="Kinose K."/>
            <person name="Kinoshita T."/>
            <person name="Kohara Y."/>
            <person name="Koide E."/>
            <person name="Komatsu K."/>
            <person name="Kopischke S."/>
            <person name="Kubo M."/>
            <person name="Kyozuka J."/>
            <person name="Lagercrantz U."/>
            <person name="Lin S.S."/>
            <person name="Lindquist E."/>
            <person name="Lipzen A.M."/>
            <person name="Lu C."/>
            <person name="Luna E.D."/>
            <person name="Martienssen R.A."/>
            <person name="Minamino N."/>
            <person name="Mizutani M."/>
            <person name="Mizutani M."/>
            <person name="Mochizuki N."/>
            <person name="Monte I."/>
            <person name="Mosher R."/>
            <person name="Nagasaki H."/>
            <person name="Nakagami H."/>
            <person name="Naramoto S."/>
            <person name="Nishitani K."/>
            <person name="Ohtani M."/>
            <person name="Okamoto T."/>
            <person name="Okumura M."/>
            <person name="Phillips J."/>
            <person name="Pollak B."/>
            <person name="Reinders A."/>
            <person name="Roevekamp M."/>
            <person name="Sano R."/>
            <person name="Sawa S."/>
            <person name="Schmid M.W."/>
            <person name="Shirakawa M."/>
            <person name="Solano R."/>
            <person name="Spunde A."/>
            <person name="Suetsugu N."/>
            <person name="Sugano S."/>
            <person name="Sugiyama A."/>
            <person name="Sun R."/>
            <person name="Suzuki Y."/>
            <person name="Takenaka M."/>
            <person name="Takezawa D."/>
            <person name="Tomogane H."/>
            <person name="Tsuzuki M."/>
            <person name="Ueda T."/>
            <person name="Umeda M."/>
            <person name="Ward J.M."/>
            <person name="Watanabe Y."/>
            <person name="Yazaki K."/>
            <person name="Yokoyama R."/>
            <person name="Yoshitake Y."/>
            <person name="Yotsui I."/>
            <person name="Zachgo S."/>
            <person name="Schmutz J."/>
        </authorList>
    </citation>
    <scope>NUCLEOTIDE SEQUENCE [LARGE SCALE GENOMIC DNA]</scope>
    <source>
        <strain evidence="8">Tak-1</strain>
    </source>
</reference>
<evidence type="ECO:0000313" key="9">
    <source>
        <dbReference type="Proteomes" id="UP000244005"/>
    </source>
</evidence>
<dbReference type="InterPro" id="IPR011598">
    <property type="entry name" value="bHLH_dom"/>
</dbReference>
<dbReference type="PANTHER" id="PTHR31945">
    <property type="entry name" value="TRANSCRIPTION FACTOR SCREAM2-RELATED"/>
    <property type="match status" value="1"/>
</dbReference>
<proteinExistence type="evidence at transcript level"/>
<evidence type="ECO:0000313" key="8">
    <source>
        <dbReference type="EMBL" id="PTQ42789.1"/>
    </source>
</evidence>
<dbReference type="GO" id="GO:0005634">
    <property type="term" value="C:nucleus"/>
    <property type="evidence" value="ECO:0000318"/>
    <property type="project" value="GO_Central"/>
</dbReference>
<feature type="domain" description="BHLH" evidence="6">
    <location>
        <begin position="268"/>
        <end position="317"/>
    </location>
</feature>
<reference evidence="7" key="1">
    <citation type="submission" date="2014-01" db="EMBL/GenBank/DDBJ databases">
        <authorList>
            <person name="Jing Chi L."/>
            <person name="Kimitsune I."/>
            <person name="Takayuki K."/>
            <person name="Kuo-Chen Y."/>
        </authorList>
    </citation>
    <scope>NUCLEOTIDE SEQUENCE</scope>
</reference>
<dbReference type="PROSITE" id="PS50888">
    <property type="entry name" value="BHLH"/>
    <property type="match status" value="1"/>
</dbReference>
<dbReference type="Gene3D" id="4.10.280.10">
    <property type="entry name" value="Helix-loop-helix DNA-binding domain"/>
    <property type="match status" value="1"/>
</dbReference>
<accession>A0A0E3DA74</accession>
<feature type="region of interest" description="Disordered" evidence="5">
    <location>
        <begin position="325"/>
        <end position="392"/>
    </location>
</feature>
<dbReference type="AlphaFoldDB" id="A0A0E3DA74"/>
<protein>
    <submittedName>
        <fullName evidence="7">FIT1</fullName>
    </submittedName>
</protein>
<dbReference type="GO" id="GO:0003700">
    <property type="term" value="F:DNA-binding transcription factor activity"/>
    <property type="evidence" value="ECO:0000318"/>
    <property type="project" value="GO_Central"/>
</dbReference>
<dbReference type="EMBL" id="KZ772700">
    <property type="protein sequence ID" value="PTQ42789.1"/>
    <property type="molecule type" value="Genomic_DNA"/>
</dbReference>
<dbReference type="GO" id="GO:0006355">
    <property type="term" value="P:regulation of DNA-templated transcription"/>
    <property type="evidence" value="ECO:0000318"/>
    <property type="project" value="GO_Central"/>
</dbReference>
<dbReference type="Pfam" id="PF00010">
    <property type="entry name" value="HLH"/>
    <property type="match status" value="1"/>
</dbReference>
<keyword evidence="4" id="KW-0539">Nucleus</keyword>
<keyword evidence="3" id="KW-0804">Transcription</keyword>
<dbReference type="OrthoDB" id="623055at2759"/>
<feature type="compositionally biased region" description="Basic and acidic residues" evidence="5">
    <location>
        <begin position="366"/>
        <end position="375"/>
    </location>
</feature>
<evidence type="ECO:0000256" key="3">
    <source>
        <dbReference type="ARBA" id="ARBA00023163"/>
    </source>
</evidence>
<comment type="subcellular location">
    <subcellularLocation>
        <location evidence="1">Nucleus</location>
    </subcellularLocation>
</comment>
<dbReference type="Gramene" id="Mp2g00510.1">
    <property type="protein sequence ID" value="Mp2g00510.1.cds"/>
    <property type="gene ID" value="Mp2g00510"/>
</dbReference>
<keyword evidence="2" id="KW-0805">Transcription regulation</keyword>
<evidence type="ECO:0000256" key="1">
    <source>
        <dbReference type="ARBA" id="ARBA00004123"/>
    </source>
</evidence>
<dbReference type="SUPFAM" id="SSF55021">
    <property type="entry name" value="ACT-like"/>
    <property type="match status" value="1"/>
</dbReference>
<name>A0A0E3DA74_MARPO</name>
<organism evidence="7">
    <name type="scientific">Marchantia polymorpha</name>
    <name type="common">Common liverwort</name>
    <name type="synonym">Marchantia aquatica</name>
    <dbReference type="NCBI Taxonomy" id="3197"/>
    <lineage>
        <taxon>Eukaryota</taxon>
        <taxon>Viridiplantae</taxon>
        <taxon>Streptophyta</taxon>
        <taxon>Embryophyta</taxon>
        <taxon>Marchantiophyta</taxon>
        <taxon>Marchantiopsida</taxon>
        <taxon>Marchantiidae</taxon>
        <taxon>Marchantiales</taxon>
        <taxon>Marchantiaceae</taxon>
        <taxon>Marchantia</taxon>
    </lineage>
</organism>
<dbReference type="EMBL" id="KJ146962">
    <property type="protein sequence ID" value="AHU86542.1"/>
    <property type="molecule type" value="mRNA"/>
</dbReference>
<evidence type="ECO:0000259" key="6">
    <source>
        <dbReference type="PROSITE" id="PS50888"/>
    </source>
</evidence>
<dbReference type="Pfam" id="PF22754">
    <property type="entry name" value="bHLH-TF_ACT-like_plant"/>
    <property type="match status" value="1"/>
</dbReference>
<feature type="compositionally biased region" description="Polar residues" evidence="5">
    <location>
        <begin position="154"/>
        <end position="176"/>
    </location>
</feature>
<evidence type="ECO:0000313" key="7">
    <source>
        <dbReference type="EMBL" id="AHU86542.1"/>
    </source>
</evidence>
<keyword evidence="9" id="KW-1185">Reference proteome</keyword>
<dbReference type="SUPFAM" id="SSF47459">
    <property type="entry name" value="HLH, helix-loop-helix DNA-binding domain"/>
    <property type="match status" value="1"/>
</dbReference>
<evidence type="ECO:0000256" key="2">
    <source>
        <dbReference type="ARBA" id="ARBA00023015"/>
    </source>
</evidence>
<dbReference type="SMART" id="SM00353">
    <property type="entry name" value="HLH"/>
    <property type="match status" value="1"/>
</dbReference>
<feature type="compositionally biased region" description="Basic and acidic residues" evidence="5">
    <location>
        <begin position="233"/>
        <end position="261"/>
    </location>
</feature>
<dbReference type="PANTHER" id="PTHR31945:SF144">
    <property type="entry name" value="BHLH DOMAIN-CONTAINING PROTEIN"/>
    <property type="match status" value="1"/>
</dbReference>
<dbReference type="Proteomes" id="UP000244005">
    <property type="component" value="Unassembled WGS sequence"/>
</dbReference>
<reference evidence="9" key="2">
    <citation type="journal article" date="2017" name="Cell">
        <title>Insights into land plant evolution garnered from the Marchantia polymorpha genome.</title>
        <authorList>
            <person name="Bowman J.L."/>
            <person name="Kohchi T."/>
            <person name="Yamato K.T."/>
            <person name="Jenkins J."/>
            <person name="Shu S."/>
            <person name="Ishizaki K."/>
            <person name="Yamaoka S."/>
            <person name="Nishihama R."/>
            <person name="Nakamura Y."/>
            <person name="Berger F."/>
            <person name="Adam C."/>
            <person name="Aki S.S."/>
            <person name="Althoff F."/>
            <person name="Araki T."/>
            <person name="Arteaga-Vazquez M.A."/>
            <person name="Balasubrmanian S."/>
            <person name="Barry K."/>
            <person name="Bauer D."/>
            <person name="Boehm C.R."/>
            <person name="Briginshaw L."/>
            <person name="Caballero-Perez J."/>
            <person name="Catarino B."/>
            <person name="Chen F."/>
            <person name="Chiyoda S."/>
            <person name="Chovatia M."/>
            <person name="Davies K.M."/>
            <person name="Delmans M."/>
            <person name="Demura T."/>
            <person name="Dierschke T."/>
            <person name="Dolan L."/>
            <person name="Dorantes-Acosta A.E."/>
            <person name="Eklund D.M."/>
            <person name="Florent S.N."/>
            <person name="Flores-Sandoval E."/>
            <person name="Fujiyama A."/>
            <person name="Fukuzawa H."/>
            <person name="Galik B."/>
            <person name="Grimanelli D."/>
            <person name="Grimwood J."/>
            <person name="Grossniklaus U."/>
            <person name="Hamada T."/>
            <person name="Haseloff J."/>
            <person name="Hetherington A.J."/>
            <person name="Higo A."/>
            <person name="Hirakawa Y."/>
            <person name="Hundley H.N."/>
            <person name="Ikeda Y."/>
            <person name="Inoue K."/>
            <person name="Inoue S.I."/>
            <person name="Ishida S."/>
            <person name="Jia Q."/>
            <person name="Kakita M."/>
            <person name="Kanazawa T."/>
            <person name="Kawai Y."/>
            <person name="Kawashima T."/>
            <person name="Kennedy M."/>
            <person name="Kinose K."/>
            <person name="Kinoshita T."/>
            <person name="Kohara Y."/>
            <person name="Koide E."/>
            <person name="Komatsu K."/>
            <person name="Kopischke S."/>
            <person name="Kubo M."/>
            <person name="Kyozuka J."/>
            <person name="Lagercrantz U."/>
            <person name="Lin S.S."/>
            <person name="Lindquist E."/>
            <person name="Lipzen A.M."/>
            <person name="Lu C.W."/>
            <person name="De Luna E."/>
            <person name="Martienssen R.A."/>
            <person name="Minamino N."/>
            <person name="Mizutani M."/>
            <person name="Mizutani M."/>
            <person name="Mochizuki N."/>
            <person name="Monte I."/>
            <person name="Mosher R."/>
            <person name="Nagasaki H."/>
            <person name="Nakagami H."/>
            <person name="Naramoto S."/>
            <person name="Nishitani K."/>
            <person name="Ohtani M."/>
            <person name="Okamoto T."/>
            <person name="Okumura M."/>
            <person name="Phillips J."/>
            <person name="Pollak B."/>
            <person name="Reinders A."/>
            <person name="Rovekamp M."/>
            <person name="Sano R."/>
            <person name="Sawa S."/>
            <person name="Schmid M.W."/>
            <person name="Shirakawa M."/>
            <person name="Solano R."/>
            <person name="Spunde A."/>
            <person name="Suetsugu N."/>
            <person name="Sugano S."/>
            <person name="Sugiyama A."/>
            <person name="Sun R."/>
            <person name="Suzuki Y."/>
            <person name="Takenaka M."/>
            <person name="Takezawa D."/>
            <person name="Tomogane H."/>
            <person name="Tsuzuki M."/>
            <person name="Ueda T."/>
            <person name="Umeda M."/>
            <person name="Ward J.M."/>
            <person name="Watanabe Y."/>
            <person name="Yazaki K."/>
            <person name="Yokoyama R."/>
            <person name="Yoshitake Y."/>
            <person name="Yotsui I."/>
            <person name="Zachgo S."/>
            <person name="Schmutz J."/>
        </authorList>
    </citation>
    <scope>NUCLEOTIDE SEQUENCE [LARGE SCALE GENOMIC DNA]</scope>
    <source>
        <strain evidence="9">Tak-1</strain>
    </source>
</reference>
<evidence type="ECO:0000256" key="5">
    <source>
        <dbReference type="SAM" id="MobiDB-lite"/>
    </source>
</evidence>
<dbReference type="GO" id="GO:0046983">
    <property type="term" value="F:protein dimerization activity"/>
    <property type="evidence" value="ECO:0007669"/>
    <property type="project" value="InterPro"/>
</dbReference>
<dbReference type="InterPro" id="IPR045865">
    <property type="entry name" value="ACT-like_dom_sf"/>
</dbReference>
<feature type="region of interest" description="Disordered" evidence="5">
    <location>
        <begin position="152"/>
        <end position="177"/>
    </location>
</feature>
<feature type="region of interest" description="Disordered" evidence="5">
    <location>
        <begin position="213"/>
        <end position="278"/>
    </location>
</feature>
<dbReference type="GO" id="GO:0043565">
    <property type="term" value="F:sequence-specific DNA binding"/>
    <property type="evidence" value="ECO:0000318"/>
    <property type="project" value="GO_Central"/>
</dbReference>
<dbReference type="InterPro" id="IPR036638">
    <property type="entry name" value="HLH_DNA-bd_sf"/>
</dbReference>
<sequence length="482" mass="52518">MDKKPLIIPGDNRLDSSQNLHHSVLVGAAHEMFQSGHGLGTSSNMTPGSMCNLHPPLSSFGAESNLHELLAHASPHAGSHAQSLNHSSNHPADFLATLGDGVLGESSDNHMFHRQMEFSKQKWTTPSKLTPGPFWMLPHHLDPANYPLPGLAVSGTSSPKTNVGPSAGEDSSNPNRQVWCERGANQVLMKSEDNVATLKLPMVVKPDRSLLCDGSGAPVDSPKGANGNLINRDTSDMDAKQLDSSDCSDHNMDEQEEKDQATRNGAGRTVSKNLVSERKRRKKLNDGLYTLRALVPKISKMDKASIVGDAIDYVRELQKQVEELQADISDIESTKPTTGPGGEASLSSVAEPSTAQGSTAPSSGRSWEEEGHRTSEGQPRQEMSEAPFEDTTEQKILELDVAKMEEQIYHLRIFCTKGPGVFVQLMQSLEALGLEIRNANLTSFQENLLNTFIAEIKDWEMMKTEEVKKAILDVAARFGLQP</sequence>
<evidence type="ECO:0000256" key="4">
    <source>
        <dbReference type="ARBA" id="ARBA00023242"/>
    </source>
</evidence>
<dbReference type="InterPro" id="IPR051358">
    <property type="entry name" value="TF_AMS/ICE1/BHLH6-like"/>
</dbReference>
<feature type="compositionally biased region" description="Polar residues" evidence="5">
    <location>
        <begin position="345"/>
        <end position="365"/>
    </location>
</feature>
<gene>
    <name evidence="8" type="ORF">MARPO_0028s0100</name>
</gene>